<dbReference type="Proteomes" id="UP000245655">
    <property type="component" value="Unassembled WGS sequence"/>
</dbReference>
<dbReference type="RefSeq" id="WP_109590607.1">
    <property type="nucleotide sequence ID" value="NZ_CAJGZY010000006.1"/>
</dbReference>
<evidence type="ECO:0000313" key="2">
    <source>
        <dbReference type="EMBL" id="PWK13621.1"/>
    </source>
</evidence>
<gene>
    <name evidence="2" type="ORF">C8D84_104102</name>
</gene>
<sequence>MNKRYLSLALASMLALYGCGGGSDGGNKNSGSTPETPVIPTTKPDKIEPQVPDVTFSNEMAAEEDEDVDQYIRAPARFDNETGKMYKVLPISGTHLGNLYNADSIETTRVFYPESDSYVTVNKGNLATMASFEDLLQDKNPSLPDIFNMLSGNLVDTSSTSYKLYKGKREAEFLRYTCSRALTLGEQELSMQSEDLLNFINHLNNNPLCKEDTAVLAANLSEDKSKALKALGVTIEPYLTQEIAWGKTMAWIGVAYSDDVLGTTSSVQQIIDELSRKGIHHIGLLSAMGGTNDKVMLSSLTEVDVVLGNLDASANETDFSELKSNLNQKLDSYKFETMNRGGQKVCMSYNSNKILTSSSYEAETNIKGEVTQCEGSAYLYIDKPDIRYNEEVYSYAEFYEYIKGLNNALDNFGSDKEFYIVSKLESEGIDEIRKIEKKYPLN</sequence>
<name>A0A2V2A3L7_PSYIM</name>
<organism evidence="2 3">
    <name type="scientific">Psychrobacter immobilis</name>
    <dbReference type="NCBI Taxonomy" id="498"/>
    <lineage>
        <taxon>Bacteria</taxon>
        <taxon>Pseudomonadati</taxon>
        <taxon>Pseudomonadota</taxon>
        <taxon>Gammaproteobacteria</taxon>
        <taxon>Moraxellales</taxon>
        <taxon>Moraxellaceae</taxon>
        <taxon>Psychrobacter</taxon>
    </lineage>
</organism>
<dbReference type="Gene3D" id="3.60.21.10">
    <property type="match status" value="1"/>
</dbReference>
<evidence type="ECO:0000256" key="1">
    <source>
        <dbReference type="SAM" id="MobiDB-lite"/>
    </source>
</evidence>
<evidence type="ECO:0000313" key="3">
    <source>
        <dbReference type="Proteomes" id="UP000245655"/>
    </source>
</evidence>
<proteinExistence type="predicted"/>
<reference evidence="2 3" key="1">
    <citation type="submission" date="2018-05" db="EMBL/GenBank/DDBJ databases">
        <title>Genomic Encyclopedia of Type Strains, Phase IV (KMG-IV): sequencing the most valuable type-strain genomes for metagenomic binning, comparative biology and taxonomic classification.</title>
        <authorList>
            <person name="Goeker M."/>
        </authorList>
    </citation>
    <scope>NUCLEOTIDE SEQUENCE [LARGE SCALE GENOMIC DNA]</scope>
    <source>
        <strain evidence="2 3">DSM 7229</strain>
    </source>
</reference>
<dbReference type="InterPro" id="IPR029052">
    <property type="entry name" value="Metallo-depent_PP-like"/>
</dbReference>
<dbReference type="GeneID" id="60254822"/>
<accession>A0A2V2A3L7</accession>
<feature type="region of interest" description="Disordered" evidence="1">
    <location>
        <begin position="23"/>
        <end position="47"/>
    </location>
</feature>
<dbReference type="SUPFAM" id="SSF56300">
    <property type="entry name" value="Metallo-dependent phosphatases"/>
    <property type="match status" value="1"/>
</dbReference>
<dbReference type="EMBL" id="QGGM01000004">
    <property type="protein sequence ID" value="PWK13621.1"/>
    <property type="molecule type" value="Genomic_DNA"/>
</dbReference>
<dbReference type="PROSITE" id="PS51257">
    <property type="entry name" value="PROKAR_LIPOPROTEIN"/>
    <property type="match status" value="1"/>
</dbReference>
<comment type="caution">
    <text evidence="2">The sequence shown here is derived from an EMBL/GenBank/DDBJ whole genome shotgun (WGS) entry which is preliminary data.</text>
</comment>
<dbReference type="AlphaFoldDB" id="A0A2V2A3L7"/>
<protein>
    <submittedName>
        <fullName evidence="2">Uncharacterized protein</fullName>
    </submittedName>
</protein>
<keyword evidence="3" id="KW-1185">Reference proteome</keyword>